<dbReference type="Proteomes" id="UP001269375">
    <property type="component" value="Unassembled WGS sequence"/>
</dbReference>
<dbReference type="InterPro" id="IPR016181">
    <property type="entry name" value="Acyl_CoA_acyltransferase"/>
</dbReference>
<keyword evidence="1" id="KW-0436">Ligase</keyword>
<dbReference type="Gene3D" id="3.40.630.30">
    <property type="match status" value="1"/>
</dbReference>
<comment type="caution">
    <text evidence="5">The sequence shown here is derived from an EMBL/GenBank/DDBJ whole genome shotgun (WGS) entry which is preliminary data.</text>
</comment>
<evidence type="ECO:0000313" key="5">
    <source>
        <dbReference type="EMBL" id="MDR5896649.1"/>
    </source>
</evidence>
<sequence length="925" mass="101796">MQENGLGLQFVERFFQPRSILIVLDSEHLDLARTVLANLSEGGFNGRLGVYGLDDSAGEVTMKGLERVPELKALSPPPDLILFVCRVECVPEPLTTLAERGCAAALIMTGGAHWSESPASEPDSLRARLGTIVTRFGLRIMGPECAGILSTRHNLNASCTSTAIARGRLAYLGQSGMVGHALIDWAAERGIGFSHMVALGDSVDVTLPDVLDYLNLSGGYRALVMHLERIDNARHFMTALREAARHHVVVAIKSGRFERTDLARHGVAPGLSRRDQVLDAALERAGVLRVNASDELIDALETLTRVQSMPGDRVAFVANGLGLSFMAMDALIAQGGTLASLSDATCDALTAQALDVSVRGDNPVDVGSLATPEVFERAVRLVGADPNVDVVITIHAPTRMAPAEEVARRVVASRDAVRGVLMSCWMGLKTAREARLQCQRAGIAHYRSPEKAVDGVMLMVRYRKAQHLLRLTPPNAELVGRDHRRENAQRLIREAFERQRRALTHQECGEVLDAYGVSLGRVHYLQATHSEPVLPAFAPPWQMQAVHEQACMPFSVSDTAECVLRRLTTPIALQEAFAELKARFEARDTPLYSVCVRPERSDVASVGLSVGITRDPVFGPVVFIGRAGHPLDEAEDRHVALPPLNRELAHTLIDQTSARHLLTEQLGSEAWRERLARLLVTLSTLATDVPTLECLNISPLRVSATDVWAEDYRLSVGPPARFAIMPYPDQWVNEELLSEGDSITIRPIRESDAALITEFHRHLSARSIRFRYFRDKPELSQEALARLAQLNYDRQMAFVALESVPKWGSSSGEALGESVTMLGVARVWNDPDNVRTEFSIIIRDDMQGRGLGRRLMTRLIDYSRHVGTLEMYGKIAPDNRAMRALVKALGFTTRLDMEEGVVTARLALNEPATAWQRQRLAQTDP</sequence>
<evidence type="ECO:0000313" key="6">
    <source>
        <dbReference type="Proteomes" id="UP001269375"/>
    </source>
</evidence>
<dbReference type="Gene3D" id="3.40.50.261">
    <property type="entry name" value="Succinyl-CoA synthetase domains"/>
    <property type="match status" value="2"/>
</dbReference>
<accession>A0ABU1GXC8</accession>
<proteinExistence type="predicted"/>
<dbReference type="SUPFAM" id="SSF56059">
    <property type="entry name" value="Glutathione synthetase ATP-binding domain-like"/>
    <property type="match status" value="1"/>
</dbReference>
<keyword evidence="2" id="KW-0547">Nucleotide-binding</keyword>
<keyword evidence="5" id="KW-0012">Acyltransferase</keyword>
<dbReference type="InterPro" id="IPR032875">
    <property type="entry name" value="Succ_CoA_lig_flav_dom"/>
</dbReference>
<dbReference type="PROSITE" id="PS51186">
    <property type="entry name" value="GNAT"/>
    <property type="match status" value="1"/>
</dbReference>
<dbReference type="InterPro" id="IPR051538">
    <property type="entry name" value="Acyl-CoA_Synth/Transferase"/>
</dbReference>
<evidence type="ECO:0000256" key="3">
    <source>
        <dbReference type="ARBA" id="ARBA00022840"/>
    </source>
</evidence>
<gene>
    <name evidence="5" type="ORF">QC825_11235</name>
</gene>
<reference evidence="5 6" key="1">
    <citation type="submission" date="2023-04" db="EMBL/GenBank/DDBJ databases">
        <title>A long-awaited taxogenomic arrangement of the family Halomonadaceae.</title>
        <authorList>
            <person name="De La Haba R."/>
            <person name="Chuvochina M."/>
            <person name="Wittouck S."/>
            <person name="Arahal D.R."/>
            <person name="Sanchez-Porro C."/>
            <person name="Hugenholtz P."/>
            <person name="Ventosa A."/>
        </authorList>
    </citation>
    <scope>NUCLEOTIDE SEQUENCE [LARGE SCALE GENOMIC DNA]</scope>
    <source>
        <strain evidence="5 6">DSM 22428</strain>
    </source>
</reference>
<dbReference type="PANTHER" id="PTHR43334:SF1">
    <property type="entry name" value="3-HYDROXYPROPIONATE--COA LIGASE [ADP-FORMING]"/>
    <property type="match status" value="1"/>
</dbReference>
<dbReference type="Pfam" id="PF13302">
    <property type="entry name" value="Acetyltransf_3"/>
    <property type="match status" value="1"/>
</dbReference>
<evidence type="ECO:0000256" key="2">
    <source>
        <dbReference type="ARBA" id="ARBA00022741"/>
    </source>
</evidence>
<organism evidence="5 6">
    <name type="scientific">Larsenimonas suaedae</name>
    <dbReference type="NCBI Taxonomy" id="1851019"/>
    <lineage>
        <taxon>Bacteria</taxon>
        <taxon>Pseudomonadati</taxon>
        <taxon>Pseudomonadota</taxon>
        <taxon>Gammaproteobacteria</taxon>
        <taxon>Oceanospirillales</taxon>
        <taxon>Halomonadaceae</taxon>
        <taxon>Larsenimonas</taxon>
    </lineage>
</organism>
<dbReference type="PANTHER" id="PTHR43334">
    <property type="entry name" value="ACETATE--COA LIGASE [ADP-FORMING]"/>
    <property type="match status" value="1"/>
</dbReference>
<dbReference type="EC" id="2.3.1.-" evidence="5"/>
<dbReference type="InterPro" id="IPR000182">
    <property type="entry name" value="GNAT_dom"/>
</dbReference>
<dbReference type="Gene3D" id="3.30.1490.20">
    <property type="entry name" value="ATP-grasp fold, A domain"/>
    <property type="match status" value="1"/>
</dbReference>
<dbReference type="InterPro" id="IPR036291">
    <property type="entry name" value="NAD(P)-bd_dom_sf"/>
</dbReference>
<dbReference type="InterPro" id="IPR016102">
    <property type="entry name" value="Succinyl-CoA_synth-like"/>
</dbReference>
<dbReference type="SUPFAM" id="SSF52210">
    <property type="entry name" value="Succinyl-CoA synthetase domains"/>
    <property type="match status" value="2"/>
</dbReference>
<dbReference type="GO" id="GO:0016746">
    <property type="term" value="F:acyltransferase activity"/>
    <property type="evidence" value="ECO:0007669"/>
    <property type="project" value="UniProtKB-KW"/>
</dbReference>
<dbReference type="SUPFAM" id="SSF55729">
    <property type="entry name" value="Acyl-CoA N-acyltransferases (Nat)"/>
    <property type="match status" value="1"/>
</dbReference>
<feature type="domain" description="N-acetyltransferase" evidence="4">
    <location>
        <begin position="743"/>
        <end position="909"/>
    </location>
</feature>
<keyword evidence="3" id="KW-0067">ATP-binding</keyword>
<protein>
    <submittedName>
        <fullName evidence="5">GNAT family N-acetyltransferase</fullName>
        <ecNumber evidence="5">2.3.1.-</ecNumber>
    </submittedName>
</protein>
<dbReference type="Gene3D" id="3.30.470.20">
    <property type="entry name" value="ATP-grasp fold, B domain"/>
    <property type="match status" value="1"/>
</dbReference>
<evidence type="ECO:0000259" key="4">
    <source>
        <dbReference type="PROSITE" id="PS51186"/>
    </source>
</evidence>
<keyword evidence="6" id="KW-1185">Reference proteome</keyword>
<dbReference type="Pfam" id="PF13607">
    <property type="entry name" value="Succ_CoA_lig"/>
    <property type="match status" value="1"/>
</dbReference>
<dbReference type="RefSeq" id="WP_251590077.1">
    <property type="nucleotide sequence ID" value="NZ_JAMLJI010000001.1"/>
</dbReference>
<dbReference type="InterPro" id="IPR013815">
    <property type="entry name" value="ATP_grasp_subdomain_1"/>
</dbReference>
<name>A0ABU1GXC8_9GAMM</name>
<dbReference type="Pfam" id="PF13549">
    <property type="entry name" value="ATP-grasp_5"/>
    <property type="match status" value="1"/>
</dbReference>
<dbReference type="Gene3D" id="3.40.50.720">
    <property type="entry name" value="NAD(P)-binding Rossmann-like Domain"/>
    <property type="match status" value="1"/>
</dbReference>
<evidence type="ECO:0000256" key="1">
    <source>
        <dbReference type="ARBA" id="ARBA00022598"/>
    </source>
</evidence>
<dbReference type="EMBL" id="JARWAO010000006">
    <property type="protein sequence ID" value="MDR5896649.1"/>
    <property type="molecule type" value="Genomic_DNA"/>
</dbReference>
<keyword evidence="5" id="KW-0808">Transferase</keyword>
<dbReference type="SUPFAM" id="SSF51735">
    <property type="entry name" value="NAD(P)-binding Rossmann-fold domains"/>
    <property type="match status" value="1"/>
</dbReference>